<sequence>MARRPPRAGFKLISSDCPQRGIIEVIGAPGTLHENEKCQLQISFPEQYPQEAPEVSYISASCAHPHVYNNGHTYV</sequence>
<proteinExistence type="predicted"/>
<keyword evidence="3" id="KW-1185">Reference proteome</keyword>
<dbReference type="PROSITE" id="PS50127">
    <property type="entry name" value="UBC_2"/>
    <property type="match status" value="1"/>
</dbReference>
<name>A0A9E7JRL5_9LILI</name>
<dbReference type="EMBL" id="CP097504">
    <property type="protein sequence ID" value="URD90960.1"/>
    <property type="molecule type" value="Genomic_DNA"/>
</dbReference>
<dbReference type="Proteomes" id="UP001055439">
    <property type="component" value="Chromosome 2"/>
</dbReference>
<dbReference type="Gene3D" id="3.10.110.10">
    <property type="entry name" value="Ubiquitin Conjugating Enzyme"/>
    <property type="match status" value="1"/>
</dbReference>
<protein>
    <submittedName>
        <fullName evidence="2">Ubiquitin-conjugating enzyme E2</fullName>
    </submittedName>
</protein>
<gene>
    <name evidence="2" type="ORF">MUK42_27704</name>
</gene>
<organism evidence="2 3">
    <name type="scientific">Musa troglodytarum</name>
    <name type="common">fe'i banana</name>
    <dbReference type="NCBI Taxonomy" id="320322"/>
    <lineage>
        <taxon>Eukaryota</taxon>
        <taxon>Viridiplantae</taxon>
        <taxon>Streptophyta</taxon>
        <taxon>Embryophyta</taxon>
        <taxon>Tracheophyta</taxon>
        <taxon>Spermatophyta</taxon>
        <taxon>Magnoliopsida</taxon>
        <taxon>Liliopsida</taxon>
        <taxon>Zingiberales</taxon>
        <taxon>Musaceae</taxon>
        <taxon>Musa</taxon>
    </lineage>
</organism>
<evidence type="ECO:0000259" key="1">
    <source>
        <dbReference type="PROSITE" id="PS50127"/>
    </source>
</evidence>
<dbReference type="AlphaFoldDB" id="A0A9E7JRL5"/>
<dbReference type="Pfam" id="PF00179">
    <property type="entry name" value="UQ_con"/>
    <property type="match status" value="1"/>
</dbReference>
<dbReference type="InterPro" id="IPR016135">
    <property type="entry name" value="UBQ-conjugating_enzyme/RWD"/>
</dbReference>
<feature type="domain" description="UBC core" evidence="1">
    <location>
        <begin position="1"/>
        <end position="75"/>
    </location>
</feature>
<dbReference type="SUPFAM" id="SSF54495">
    <property type="entry name" value="UBC-like"/>
    <property type="match status" value="1"/>
</dbReference>
<accession>A0A9E7JRL5</accession>
<reference evidence="2" key="1">
    <citation type="submission" date="2022-05" db="EMBL/GenBank/DDBJ databases">
        <title>The Musa troglodytarum L. genome provides insights into the mechanism of non-climacteric behaviour and enrichment of carotenoids.</title>
        <authorList>
            <person name="Wang J."/>
        </authorList>
    </citation>
    <scope>NUCLEOTIDE SEQUENCE</scope>
    <source>
        <tissue evidence="2">Leaf</tissue>
    </source>
</reference>
<dbReference type="InterPro" id="IPR000608">
    <property type="entry name" value="UBC"/>
</dbReference>
<evidence type="ECO:0000313" key="2">
    <source>
        <dbReference type="EMBL" id="URD90960.1"/>
    </source>
</evidence>
<evidence type="ECO:0000313" key="3">
    <source>
        <dbReference type="Proteomes" id="UP001055439"/>
    </source>
</evidence>